<evidence type="ECO:0008006" key="3">
    <source>
        <dbReference type="Google" id="ProtNLM"/>
    </source>
</evidence>
<gene>
    <name evidence="1" type="ORF">SAMN02745216_01182</name>
</gene>
<accession>A0A1M6HBT2</accession>
<dbReference type="Proteomes" id="UP000183994">
    <property type="component" value="Unassembled WGS sequence"/>
</dbReference>
<dbReference type="EMBL" id="FQZU01000005">
    <property type="protein sequence ID" value="SHJ19718.1"/>
    <property type="molecule type" value="Genomic_DNA"/>
</dbReference>
<name>A0A1M6HBT2_9BACT</name>
<protein>
    <recommendedName>
        <fullName evidence="3">SCP-2 sterol transfer family protein</fullName>
    </recommendedName>
</protein>
<dbReference type="OrthoDB" id="3265333at2"/>
<dbReference type="SUPFAM" id="SSF55718">
    <property type="entry name" value="SCP-like"/>
    <property type="match status" value="1"/>
</dbReference>
<dbReference type="STRING" id="1121393.SAMN02745216_01182"/>
<evidence type="ECO:0000313" key="2">
    <source>
        <dbReference type="Proteomes" id="UP000183994"/>
    </source>
</evidence>
<organism evidence="1 2">
    <name type="scientific">Desulfatibacillum alkenivorans DSM 16219</name>
    <dbReference type="NCBI Taxonomy" id="1121393"/>
    <lineage>
        <taxon>Bacteria</taxon>
        <taxon>Pseudomonadati</taxon>
        <taxon>Thermodesulfobacteriota</taxon>
        <taxon>Desulfobacteria</taxon>
        <taxon>Desulfobacterales</taxon>
        <taxon>Desulfatibacillaceae</taxon>
        <taxon>Desulfatibacillum</taxon>
    </lineage>
</organism>
<reference evidence="2" key="1">
    <citation type="submission" date="2016-11" db="EMBL/GenBank/DDBJ databases">
        <authorList>
            <person name="Varghese N."/>
            <person name="Submissions S."/>
        </authorList>
    </citation>
    <scope>NUCLEOTIDE SEQUENCE [LARGE SCALE GENOMIC DNA]</scope>
    <source>
        <strain evidence="2">DSM 16219</strain>
    </source>
</reference>
<dbReference type="InterPro" id="IPR036527">
    <property type="entry name" value="SCP2_sterol-bd_dom_sf"/>
</dbReference>
<sequence length="257" mass="28774">MATDRELLAARIYLRAVFPVMKVILNEDPALKKKFANVTAKVQFVAKDPAGDVGACLCFDKGEFKVEQGVDPSPDITFSFRTVERMLAMLSGKPAIPMIKGFWKIGLLIKVLSLLMSLKILMPDARPTDPEKKRLKVKLTFYMITTALSQYNKGGDPEMVKWTKMQPERIYQITVDDDIAAYLRVKAGKTKAGRGVYKRRRPFVHMKFNGVDGAFPIVMNDIGMVDAVKKGFLTIEGSPEYGGNIGDFMVRIQDLIT</sequence>
<dbReference type="Gene3D" id="3.30.1050.10">
    <property type="entry name" value="SCP2 sterol-binding domain"/>
    <property type="match status" value="1"/>
</dbReference>
<dbReference type="AlphaFoldDB" id="A0A1M6HBT2"/>
<proteinExistence type="predicted"/>
<keyword evidence="2" id="KW-1185">Reference proteome</keyword>
<evidence type="ECO:0000313" key="1">
    <source>
        <dbReference type="EMBL" id="SHJ19718.1"/>
    </source>
</evidence>
<dbReference type="RefSeq" id="WP_073473928.1">
    <property type="nucleotide sequence ID" value="NZ_FQZU01000005.1"/>
</dbReference>